<evidence type="ECO:0000259" key="5">
    <source>
        <dbReference type="PROSITE" id="PS50932"/>
    </source>
</evidence>
<dbReference type="PRINTS" id="PR00036">
    <property type="entry name" value="HTHLACI"/>
</dbReference>
<dbReference type="SMART" id="SM00354">
    <property type="entry name" value="HTH_LACI"/>
    <property type="match status" value="1"/>
</dbReference>
<keyword evidence="3" id="KW-0804">Transcription</keyword>
<dbReference type="InterPro" id="IPR000843">
    <property type="entry name" value="HTH_LacI"/>
</dbReference>
<dbReference type="PANTHER" id="PTHR30146:SF109">
    <property type="entry name" value="HTH-TYPE TRANSCRIPTIONAL REGULATOR GALS"/>
    <property type="match status" value="1"/>
</dbReference>
<dbReference type="Proteomes" id="UP000316215">
    <property type="component" value="Chromosome"/>
</dbReference>
<dbReference type="SUPFAM" id="SSF53822">
    <property type="entry name" value="Periplasmic binding protein-like I"/>
    <property type="match status" value="1"/>
</dbReference>
<evidence type="ECO:0000256" key="1">
    <source>
        <dbReference type="ARBA" id="ARBA00023015"/>
    </source>
</evidence>
<dbReference type="PROSITE" id="PS00356">
    <property type="entry name" value="HTH_LACI_1"/>
    <property type="match status" value="1"/>
</dbReference>
<keyword evidence="8" id="KW-1185">Reference proteome</keyword>
<dbReference type="AlphaFoldDB" id="A0A514JKR4"/>
<keyword evidence="2" id="KW-0238">DNA-binding</keyword>
<dbReference type="InterPro" id="IPR046335">
    <property type="entry name" value="LacI/GalR-like_sensor"/>
</dbReference>
<dbReference type="EMBL" id="CP022310">
    <property type="protein sequence ID" value="QDI67936.1"/>
    <property type="molecule type" value="Genomic_DNA"/>
</dbReference>
<dbReference type="GO" id="GO:0000976">
    <property type="term" value="F:transcription cis-regulatory region binding"/>
    <property type="evidence" value="ECO:0007669"/>
    <property type="project" value="TreeGrafter"/>
</dbReference>
<sequence>MSRQVPTLEDVAREAGVSRATVSRVVNGVRNVDPAIQDLVRRAIERTGYAPNQAARQLVTRRTTTVALVVSGAGDGSEAGDGRGAAAGGSGVGAGSGAGDGRRAVGEAPVGEAGDGETAVAGPVGGSTAGRAVEGPRRDREQPGGDRPDPEQPVRDRANREQIAFATRVFADPFFGRVVGGVVGHLRPRSMHPVLMFAETPEARQEVVTYLRQGGADGALVVSTHPDDPLPALLAEARLPAVLFARPGRPVPLSHVDLAHREGGRLAAEHLLARGCRRIVTVAGPLAVTASQERLAGFRDTLARHGIAHVPVAEGGFTADSGITAMASLLAEHPDLDGVFTANDLMAQGAVQALREHGRRVPQDVAVVGFDDSSVAVTCRPRLTTVRQPVEDMAATMCALLDDHIRGRLSEPTSVIFDPELVVRDSA</sequence>
<evidence type="ECO:0000259" key="6">
    <source>
        <dbReference type="PROSITE" id="PS50943"/>
    </source>
</evidence>
<dbReference type="CDD" id="cd01392">
    <property type="entry name" value="HTH_LacI"/>
    <property type="match status" value="1"/>
</dbReference>
<dbReference type="PANTHER" id="PTHR30146">
    <property type="entry name" value="LACI-RELATED TRANSCRIPTIONAL REPRESSOR"/>
    <property type="match status" value="1"/>
</dbReference>
<dbReference type="RefSeq" id="WP_142231253.1">
    <property type="nucleotide sequence ID" value="NZ_CP022310.1"/>
</dbReference>
<keyword evidence="1" id="KW-0805">Transcription regulation</keyword>
<dbReference type="PROSITE" id="PS50943">
    <property type="entry name" value="HTH_CROC1"/>
    <property type="match status" value="1"/>
</dbReference>
<dbReference type="Gene3D" id="3.40.50.2300">
    <property type="match status" value="2"/>
</dbReference>
<dbReference type="GO" id="GO:0003700">
    <property type="term" value="F:DNA-binding transcription factor activity"/>
    <property type="evidence" value="ECO:0007669"/>
    <property type="project" value="TreeGrafter"/>
</dbReference>
<evidence type="ECO:0000256" key="4">
    <source>
        <dbReference type="SAM" id="MobiDB-lite"/>
    </source>
</evidence>
<dbReference type="Gene3D" id="1.10.260.40">
    <property type="entry name" value="lambda repressor-like DNA-binding domains"/>
    <property type="match status" value="1"/>
</dbReference>
<dbReference type="Pfam" id="PF13377">
    <property type="entry name" value="Peripla_BP_3"/>
    <property type="match status" value="1"/>
</dbReference>
<feature type="compositionally biased region" description="Basic and acidic residues" evidence="4">
    <location>
        <begin position="134"/>
        <end position="156"/>
    </location>
</feature>
<organism evidence="7 8">
    <name type="scientific">Streptomyces calvus</name>
    <dbReference type="NCBI Taxonomy" id="67282"/>
    <lineage>
        <taxon>Bacteria</taxon>
        <taxon>Bacillati</taxon>
        <taxon>Actinomycetota</taxon>
        <taxon>Actinomycetes</taxon>
        <taxon>Kitasatosporales</taxon>
        <taxon>Streptomycetaceae</taxon>
        <taxon>Streptomyces</taxon>
    </lineage>
</organism>
<dbReference type="SUPFAM" id="SSF47413">
    <property type="entry name" value="lambda repressor-like DNA-binding domains"/>
    <property type="match status" value="1"/>
</dbReference>
<reference evidence="7 8" key="1">
    <citation type="submission" date="2017-07" db="EMBL/GenBank/DDBJ databases">
        <title>The Complete Genome of Streptomyces asterosporus-ZSY.</title>
        <authorList>
            <person name="Zhang S."/>
        </authorList>
    </citation>
    <scope>NUCLEOTIDE SEQUENCE [LARGE SCALE GENOMIC DNA]</scope>
    <source>
        <strain evidence="7 8">DSM 41452</strain>
    </source>
</reference>
<proteinExistence type="predicted"/>
<accession>A0A514JKR4</accession>
<dbReference type="PROSITE" id="PS50932">
    <property type="entry name" value="HTH_LACI_2"/>
    <property type="match status" value="1"/>
</dbReference>
<feature type="domain" description="HTH lacI-type" evidence="5">
    <location>
        <begin position="6"/>
        <end position="60"/>
    </location>
</feature>
<dbReference type="InterPro" id="IPR001387">
    <property type="entry name" value="Cro/C1-type_HTH"/>
</dbReference>
<dbReference type="Pfam" id="PF00356">
    <property type="entry name" value="LacI"/>
    <property type="match status" value="1"/>
</dbReference>
<evidence type="ECO:0000256" key="2">
    <source>
        <dbReference type="ARBA" id="ARBA00023125"/>
    </source>
</evidence>
<feature type="domain" description="HTH cro/C1-type" evidence="6">
    <location>
        <begin position="7"/>
        <end position="33"/>
    </location>
</feature>
<feature type="region of interest" description="Disordered" evidence="4">
    <location>
        <begin position="72"/>
        <end position="156"/>
    </location>
</feature>
<protein>
    <submittedName>
        <fullName evidence="7">LacI family transcriptional regulator</fullName>
    </submittedName>
</protein>
<evidence type="ECO:0000313" key="8">
    <source>
        <dbReference type="Proteomes" id="UP000316215"/>
    </source>
</evidence>
<evidence type="ECO:0000256" key="3">
    <source>
        <dbReference type="ARBA" id="ARBA00023163"/>
    </source>
</evidence>
<dbReference type="KEGG" id="sast:CD934_04055"/>
<feature type="compositionally biased region" description="Gly residues" evidence="4">
    <location>
        <begin position="73"/>
        <end position="99"/>
    </location>
</feature>
<dbReference type="InterPro" id="IPR010982">
    <property type="entry name" value="Lambda_DNA-bd_dom_sf"/>
</dbReference>
<dbReference type="CDD" id="cd06267">
    <property type="entry name" value="PBP1_LacI_sugar_binding-like"/>
    <property type="match status" value="1"/>
</dbReference>
<evidence type="ECO:0000313" key="7">
    <source>
        <dbReference type="EMBL" id="QDI67936.1"/>
    </source>
</evidence>
<gene>
    <name evidence="7" type="ORF">CD934_04055</name>
</gene>
<dbReference type="InterPro" id="IPR028082">
    <property type="entry name" value="Peripla_BP_I"/>
</dbReference>
<name>A0A514JKR4_9ACTN</name>